<proteinExistence type="predicted"/>
<dbReference type="eggNOG" id="COG4720">
    <property type="taxonomic scope" value="Bacteria"/>
</dbReference>
<feature type="transmembrane region" description="Helical" evidence="1">
    <location>
        <begin position="39"/>
        <end position="56"/>
    </location>
</feature>
<keyword evidence="3" id="KW-1185">Reference proteome</keyword>
<dbReference type="HOGENOM" id="CLU_069956_0_1_9"/>
<feature type="transmembrane region" description="Helical" evidence="1">
    <location>
        <begin position="13"/>
        <end position="32"/>
    </location>
</feature>
<dbReference type="EMBL" id="AP009389">
    <property type="protein sequence ID" value="BAF59659.1"/>
    <property type="molecule type" value="Genomic_DNA"/>
</dbReference>
<feature type="transmembrane region" description="Helical" evidence="1">
    <location>
        <begin position="207"/>
        <end position="225"/>
    </location>
</feature>
<gene>
    <name evidence="2" type="ordered locus">PTH_1478</name>
</gene>
<feature type="transmembrane region" description="Helical" evidence="1">
    <location>
        <begin position="68"/>
        <end position="89"/>
    </location>
</feature>
<keyword evidence="1" id="KW-0812">Transmembrane</keyword>
<reference evidence="3" key="1">
    <citation type="journal article" date="2008" name="Genome Res.">
        <title>The genome of Pelotomaculum thermopropionicum reveals niche-associated evolution in anaerobic microbiota.</title>
        <authorList>
            <person name="Kosaka T."/>
            <person name="Kato S."/>
            <person name="Shimoyama T."/>
            <person name="Ishii S."/>
            <person name="Abe T."/>
            <person name="Watanabe K."/>
        </authorList>
    </citation>
    <scope>NUCLEOTIDE SEQUENCE [LARGE SCALE GENOMIC DNA]</scope>
    <source>
        <strain evidence="3">DSM 13744 / JCM 10971 / SI</strain>
    </source>
</reference>
<name>A5D258_PELTS</name>
<feature type="transmembrane region" description="Helical" evidence="1">
    <location>
        <begin position="164"/>
        <end position="187"/>
    </location>
</feature>
<feature type="transmembrane region" description="Helical" evidence="1">
    <location>
        <begin position="96"/>
        <end position="121"/>
    </location>
</feature>
<protein>
    <submittedName>
        <fullName evidence="2">Predicted membrane protein</fullName>
    </submittedName>
</protein>
<keyword evidence="1" id="KW-0472">Membrane</keyword>
<evidence type="ECO:0000313" key="3">
    <source>
        <dbReference type="Proteomes" id="UP000006556"/>
    </source>
</evidence>
<dbReference type="Proteomes" id="UP000006556">
    <property type="component" value="Chromosome"/>
</dbReference>
<dbReference type="Gene3D" id="1.10.1760.20">
    <property type="match status" value="1"/>
</dbReference>
<sequence>MAGLPDYLFKLKFPLFLLAVAGLLAMSISPGSPLARQNWGLLSAEIVFIAIVFLYWGFERSAISSREIAVIAVLGTVAAVGRVPFAALFNIQPVTFLTIITGYVFGARGGFMVGSTAAIVSNFFLGQGPWTPWQMFTWGLAGSSAALFGAVFPQVGRWGMAAFLFTWGYIYGWIMNLWFWTAFIYPLNWQSFLTTYAASFWFDTCHALGNVFFYFFCGTGVVKILKRTKKKLEVSYLPAQDLGTK</sequence>
<dbReference type="STRING" id="370438.PTH_1478"/>
<keyword evidence="1" id="KW-1133">Transmembrane helix</keyword>
<evidence type="ECO:0000313" key="2">
    <source>
        <dbReference type="EMBL" id="BAF59659.1"/>
    </source>
</evidence>
<feature type="transmembrane region" description="Helical" evidence="1">
    <location>
        <begin position="133"/>
        <end position="152"/>
    </location>
</feature>
<accession>A5D258</accession>
<organism evidence="2 3">
    <name type="scientific">Pelotomaculum thermopropionicum (strain DSM 13744 / JCM 10971 / SI)</name>
    <dbReference type="NCBI Taxonomy" id="370438"/>
    <lineage>
        <taxon>Bacteria</taxon>
        <taxon>Bacillati</taxon>
        <taxon>Bacillota</taxon>
        <taxon>Clostridia</taxon>
        <taxon>Eubacteriales</taxon>
        <taxon>Desulfotomaculaceae</taxon>
        <taxon>Pelotomaculum</taxon>
    </lineage>
</organism>
<dbReference type="KEGG" id="pth:PTH_1478"/>
<dbReference type="AlphaFoldDB" id="A5D258"/>
<evidence type="ECO:0000256" key="1">
    <source>
        <dbReference type="SAM" id="Phobius"/>
    </source>
</evidence>